<accession>A0ABT0R5E0</accession>
<gene>
    <name evidence="1" type="ORF">M8N44_03340</name>
</gene>
<protein>
    <submittedName>
        <fullName evidence="1">Uncharacterized protein</fullName>
    </submittedName>
</protein>
<dbReference type="Proteomes" id="UP001202031">
    <property type="component" value="Unassembled WGS sequence"/>
</dbReference>
<comment type="caution">
    <text evidence="1">The sequence shown here is derived from an EMBL/GenBank/DDBJ whole genome shotgun (WGS) entry which is preliminary data.</text>
</comment>
<proteinExistence type="predicted"/>
<dbReference type="RefSeq" id="WP_249853000.1">
    <property type="nucleotide sequence ID" value="NZ_JAMGSI010000001.1"/>
</dbReference>
<keyword evidence="2" id="KW-1185">Reference proteome</keyword>
<evidence type="ECO:0000313" key="2">
    <source>
        <dbReference type="Proteomes" id="UP001202031"/>
    </source>
</evidence>
<name>A0ABT0R5E0_9BACT</name>
<evidence type="ECO:0000313" key="1">
    <source>
        <dbReference type="EMBL" id="MCL6656350.1"/>
    </source>
</evidence>
<sequence>MQLSRFASSGNYWTIYDPRWPGMIAIRLEQLGERYVPVDGAKFYAWLQTPGLTWQDVVSMVARKSKQINKQHT</sequence>
<dbReference type="EMBL" id="JAMGSI010000001">
    <property type="protein sequence ID" value="MCL6656350.1"/>
    <property type="molecule type" value="Genomic_DNA"/>
</dbReference>
<dbReference type="GeneID" id="84022874"/>
<reference evidence="1 2" key="1">
    <citation type="submission" date="2022-03" db="EMBL/GenBank/DDBJ databases">
        <title>Taxonomic description of new species and reclassification of some bacterial strains.</title>
        <authorList>
            <person name="Ndongo S."/>
        </authorList>
    </citation>
    <scope>NUCLEOTIDE SEQUENCE [LARGE SCALE GENOMIC DNA]</scope>
    <source>
        <strain evidence="1 2">Marseille-P6666</strain>
    </source>
</reference>
<organism evidence="1 2">
    <name type="scientific">Akkermansia massiliensis</name>
    <dbReference type="NCBI Taxonomy" id="2927224"/>
    <lineage>
        <taxon>Bacteria</taxon>
        <taxon>Pseudomonadati</taxon>
        <taxon>Verrucomicrobiota</taxon>
        <taxon>Verrucomicrobiia</taxon>
        <taxon>Verrucomicrobiales</taxon>
        <taxon>Akkermansiaceae</taxon>
        <taxon>Akkermansia</taxon>
    </lineage>
</organism>